<protein>
    <recommendedName>
        <fullName evidence="7">EamA domain-containing protein</fullName>
    </recommendedName>
</protein>
<comment type="caution">
    <text evidence="8">The sequence shown here is derived from an EMBL/GenBank/DDBJ whole genome shotgun (WGS) entry which is preliminary data.</text>
</comment>
<dbReference type="GO" id="GO:0016020">
    <property type="term" value="C:membrane"/>
    <property type="evidence" value="ECO:0007669"/>
    <property type="project" value="UniProtKB-SubCell"/>
</dbReference>
<gene>
    <name evidence="8" type="ORF">B3C1_10187</name>
</gene>
<dbReference type="Proteomes" id="UP000006755">
    <property type="component" value="Unassembled WGS sequence"/>
</dbReference>
<feature type="transmembrane region" description="Helical" evidence="6">
    <location>
        <begin position="234"/>
        <end position="253"/>
    </location>
</feature>
<dbReference type="Pfam" id="PF00892">
    <property type="entry name" value="EamA"/>
    <property type="match status" value="2"/>
</dbReference>
<feature type="transmembrane region" description="Helical" evidence="6">
    <location>
        <begin position="119"/>
        <end position="137"/>
    </location>
</feature>
<dbReference type="InterPro" id="IPR000620">
    <property type="entry name" value="EamA_dom"/>
</dbReference>
<accession>K2JTQ4</accession>
<evidence type="ECO:0000256" key="2">
    <source>
        <dbReference type="ARBA" id="ARBA00022475"/>
    </source>
</evidence>
<feature type="transmembrane region" description="Helical" evidence="6">
    <location>
        <begin position="37"/>
        <end position="58"/>
    </location>
</feature>
<feature type="transmembrane region" description="Helical" evidence="6">
    <location>
        <begin position="70"/>
        <end position="89"/>
    </location>
</feature>
<dbReference type="AlphaFoldDB" id="K2JTQ4"/>
<dbReference type="PATRIC" id="fig|745411.4.peg.1998"/>
<dbReference type="EMBL" id="AMRI01000012">
    <property type="protein sequence ID" value="EKE73759.1"/>
    <property type="molecule type" value="Genomic_DNA"/>
</dbReference>
<name>K2JTQ4_9GAMM</name>
<feature type="transmembrane region" description="Helical" evidence="6">
    <location>
        <begin position="95"/>
        <end position="112"/>
    </location>
</feature>
<keyword evidence="5 6" id="KW-0472">Membrane</keyword>
<dbReference type="SUPFAM" id="SSF103481">
    <property type="entry name" value="Multidrug resistance efflux transporter EmrE"/>
    <property type="match status" value="2"/>
</dbReference>
<evidence type="ECO:0000259" key="7">
    <source>
        <dbReference type="Pfam" id="PF00892"/>
    </source>
</evidence>
<keyword evidence="2" id="KW-1003">Cell membrane</keyword>
<keyword evidence="3 6" id="KW-0812">Transmembrane</keyword>
<evidence type="ECO:0000256" key="3">
    <source>
        <dbReference type="ARBA" id="ARBA00022692"/>
    </source>
</evidence>
<evidence type="ECO:0000256" key="5">
    <source>
        <dbReference type="ARBA" id="ARBA00023136"/>
    </source>
</evidence>
<dbReference type="eggNOG" id="COG0697">
    <property type="taxonomic scope" value="Bacteria"/>
</dbReference>
<dbReference type="STRING" id="745411.B3C1_10187"/>
<sequence>MSRVALGAWGWTALAMLAFAGNSLLCRQALKGGALDAASFTTVRLVSGALMLALLLGLKGKAPRGSGDWPSALALFVYAAGFSFAYVQLNTATGALLLFGAVQLTMLGCALWRGERLAWWQWLGLGLAVFGLGALLLPGAQRPPWQGALLMLLAGAGWGAYSLLGKGKGDPLAATGGNFRRAALLGLALSLLALPWLRWDWGASVYAVLSGALASGLGYAVWYRAREQLSTATAATVQLTVPVIAALGAVVLLDEPLSLSLVLCGALVLGGVALVSRSR</sequence>
<comment type="subcellular location">
    <subcellularLocation>
        <location evidence="1">Cell membrane</location>
        <topology evidence="1">Multi-pass membrane protein</topology>
    </subcellularLocation>
</comment>
<evidence type="ECO:0000313" key="9">
    <source>
        <dbReference type="Proteomes" id="UP000006755"/>
    </source>
</evidence>
<feature type="domain" description="EamA" evidence="7">
    <location>
        <begin position="146"/>
        <end position="276"/>
    </location>
</feature>
<dbReference type="PANTHER" id="PTHR32322:SF9">
    <property type="entry name" value="AMINO-ACID METABOLITE EFFLUX PUMP-RELATED"/>
    <property type="match status" value="1"/>
</dbReference>
<feature type="transmembrane region" description="Helical" evidence="6">
    <location>
        <begin position="259"/>
        <end position="276"/>
    </location>
</feature>
<feature type="transmembrane region" description="Helical" evidence="6">
    <location>
        <begin position="143"/>
        <end position="161"/>
    </location>
</feature>
<keyword evidence="4 6" id="KW-1133">Transmembrane helix</keyword>
<evidence type="ECO:0000256" key="1">
    <source>
        <dbReference type="ARBA" id="ARBA00004651"/>
    </source>
</evidence>
<feature type="domain" description="EamA" evidence="7">
    <location>
        <begin position="11"/>
        <end position="133"/>
    </location>
</feature>
<proteinExistence type="predicted"/>
<reference evidence="8 9" key="1">
    <citation type="journal article" date="2012" name="J. Bacteriol.">
        <title>Genome Sequence of Gallaecimonas xiamenensis Type Strain 3-C-1.</title>
        <authorList>
            <person name="Lai Q."/>
            <person name="Wang L."/>
            <person name="Wang W."/>
            <person name="Shao Z."/>
        </authorList>
    </citation>
    <scope>NUCLEOTIDE SEQUENCE [LARGE SCALE GENOMIC DNA]</scope>
    <source>
        <strain evidence="8 9">3-C-1</strain>
    </source>
</reference>
<dbReference type="PANTHER" id="PTHR32322">
    <property type="entry name" value="INNER MEMBRANE TRANSPORTER"/>
    <property type="match status" value="1"/>
</dbReference>
<feature type="transmembrane region" description="Helical" evidence="6">
    <location>
        <begin position="205"/>
        <end position="222"/>
    </location>
</feature>
<organism evidence="8 9">
    <name type="scientific">Gallaecimonas xiamenensis 3-C-1</name>
    <dbReference type="NCBI Taxonomy" id="745411"/>
    <lineage>
        <taxon>Bacteria</taxon>
        <taxon>Pseudomonadati</taxon>
        <taxon>Pseudomonadota</taxon>
        <taxon>Gammaproteobacteria</taxon>
        <taxon>Enterobacterales</taxon>
        <taxon>Gallaecimonadaceae</taxon>
        <taxon>Gallaecimonas</taxon>
    </lineage>
</organism>
<feature type="transmembrane region" description="Helical" evidence="6">
    <location>
        <begin position="182"/>
        <end position="199"/>
    </location>
</feature>
<dbReference type="InterPro" id="IPR037185">
    <property type="entry name" value="EmrE-like"/>
</dbReference>
<evidence type="ECO:0000256" key="4">
    <source>
        <dbReference type="ARBA" id="ARBA00022989"/>
    </source>
</evidence>
<evidence type="ECO:0000256" key="6">
    <source>
        <dbReference type="SAM" id="Phobius"/>
    </source>
</evidence>
<keyword evidence="9" id="KW-1185">Reference proteome</keyword>
<dbReference type="InterPro" id="IPR050638">
    <property type="entry name" value="AA-Vitamin_Transporters"/>
</dbReference>
<evidence type="ECO:0000313" key="8">
    <source>
        <dbReference type="EMBL" id="EKE73759.1"/>
    </source>
</evidence>
<dbReference type="RefSeq" id="WP_008484648.1">
    <property type="nucleotide sequence ID" value="NZ_AMRI01000012.1"/>
</dbReference>